<keyword evidence="1" id="KW-0472">Membrane</keyword>
<feature type="transmembrane region" description="Helical" evidence="1">
    <location>
        <begin position="43"/>
        <end position="66"/>
    </location>
</feature>
<evidence type="ECO:0000256" key="1">
    <source>
        <dbReference type="SAM" id="Phobius"/>
    </source>
</evidence>
<keyword evidence="1" id="KW-0812">Transmembrane</keyword>
<dbReference type="OrthoDB" id="2652863at2"/>
<dbReference type="Pfam" id="PF12650">
    <property type="entry name" value="DUF3784"/>
    <property type="match status" value="1"/>
</dbReference>
<evidence type="ECO:0000313" key="3">
    <source>
        <dbReference type="Proteomes" id="UP000321051"/>
    </source>
</evidence>
<dbReference type="AlphaFoldDB" id="A0A510Y4G4"/>
<dbReference type="Proteomes" id="UP000321051">
    <property type="component" value="Unassembled WGS sequence"/>
</dbReference>
<gene>
    <name evidence="2" type="ORF">MHA01_11340</name>
</gene>
<name>A0A510Y4G4_MARHA</name>
<dbReference type="RefSeq" id="WP_079476345.1">
    <property type="nucleotide sequence ID" value="NZ_BJUN01000005.1"/>
</dbReference>
<feature type="transmembrane region" description="Helical" evidence="1">
    <location>
        <begin position="72"/>
        <end position="93"/>
    </location>
</feature>
<proteinExistence type="predicted"/>
<feature type="transmembrane region" description="Helical" evidence="1">
    <location>
        <begin position="6"/>
        <end position="22"/>
    </location>
</feature>
<keyword evidence="3" id="KW-1185">Reference proteome</keyword>
<organism evidence="2 3">
    <name type="scientific">Marinococcus halophilus</name>
    <dbReference type="NCBI Taxonomy" id="1371"/>
    <lineage>
        <taxon>Bacteria</taxon>
        <taxon>Bacillati</taxon>
        <taxon>Bacillota</taxon>
        <taxon>Bacilli</taxon>
        <taxon>Bacillales</taxon>
        <taxon>Bacillaceae</taxon>
        <taxon>Marinococcus</taxon>
    </lineage>
</organism>
<dbReference type="InterPro" id="IPR017259">
    <property type="entry name" value="UCP037672"/>
</dbReference>
<sequence length="98" mass="11144">MIQPVFLMLAVINWLISYVIGVRKKVHLLSGFRQEKVVDKGKLARIVGIYAFAVGTLMFYMSIRWVEASEELITIGAFTMAIGYIVLAIYVQLTMVER</sequence>
<evidence type="ECO:0008006" key="4">
    <source>
        <dbReference type="Google" id="ProtNLM"/>
    </source>
</evidence>
<evidence type="ECO:0000313" key="2">
    <source>
        <dbReference type="EMBL" id="GEK58229.1"/>
    </source>
</evidence>
<protein>
    <recommendedName>
        <fullName evidence="4">DUF3784 domain-containing protein</fullName>
    </recommendedName>
</protein>
<dbReference type="EMBL" id="BJUN01000005">
    <property type="protein sequence ID" value="GEK58229.1"/>
    <property type="molecule type" value="Genomic_DNA"/>
</dbReference>
<reference evidence="2 3" key="1">
    <citation type="submission" date="2019-07" db="EMBL/GenBank/DDBJ databases">
        <title>Whole genome shotgun sequence of Marinococcus halophilus NBRC 102359.</title>
        <authorList>
            <person name="Hosoyama A."/>
            <person name="Uohara A."/>
            <person name="Ohji S."/>
            <person name="Ichikawa N."/>
        </authorList>
    </citation>
    <scope>NUCLEOTIDE SEQUENCE [LARGE SCALE GENOMIC DNA]</scope>
    <source>
        <strain evidence="2 3">NBRC 102359</strain>
    </source>
</reference>
<accession>A0A510Y4G4</accession>
<comment type="caution">
    <text evidence="2">The sequence shown here is derived from an EMBL/GenBank/DDBJ whole genome shotgun (WGS) entry which is preliminary data.</text>
</comment>
<keyword evidence="1" id="KW-1133">Transmembrane helix</keyword>